<dbReference type="Proteomes" id="UP000198983">
    <property type="component" value="Chromosome I"/>
</dbReference>
<dbReference type="Gene3D" id="1.10.530.10">
    <property type="match status" value="1"/>
</dbReference>
<dbReference type="PANTHER" id="PTHR30417">
    <property type="entry name" value="N-ACETYLMURAMOYL-L-ALANINE AMIDASE AMID"/>
    <property type="match status" value="1"/>
</dbReference>
<dbReference type="SUPFAM" id="SSF53955">
    <property type="entry name" value="Lysozyme-like"/>
    <property type="match status" value="1"/>
</dbReference>
<accession>A0A1H1V7S3</accession>
<dbReference type="FunFam" id="3.40.80.10:FF:000006">
    <property type="entry name" value="N-acetylmuramoyl-L-alanine amidase"/>
    <property type="match status" value="1"/>
</dbReference>
<feature type="domain" description="N-acetylmuramoyl-L-alanine amidase" evidence="7">
    <location>
        <begin position="299"/>
        <end position="435"/>
    </location>
</feature>
<dbReference type="GO" id="GO:0009253">
    <property type="term" value="P:peptidoglycan catabolic process"/>
    <property type="evidence" value="ECO:0007669"/>
    <property type="project" value="InterPro"/>
</dbReference>
<dbReference type="Pfam" id="PF01510">
    <property type="entry name" value="Amidase_2"/>
    <property type="match status" value="1"/>
</dbReference>
<evidence type="ECO:0000256" key="2">
    <source>
        <dbReference type="ARBA" id="ARBA00011901"/>
    </source>
</evidence>
<evidence type="ECO:0000256" key="6">
    <source>
        <dbReference type="SAM" id="SignalP"/>
    </source>
</evidence>
<dbReference type="InterPro" id="IPR036505">
    <property type="entry name" value="Amidase/PGRP_sf"/>
</dbReference>
<sequence>MRRSFPRKPRKSRSLRVGVATAAVAAAALAMSGVPAVGARASVQGAGVQGVQGGQGGQSTQGSTTAGVSASGQAAFVRAAREYAVPLPVLLGVSYLETRWDAHQGRPSMAGGYGPMHLTDLAAATARDGAPAPGERGDPSRPGATRVPRGPAFQTVDLAARLTGLGKATLRTEPAANIRGGAAVLAEYQRRLGGAGATDPGDWYGAVAAYSGATEETTARSFADEVYAQIRKGATRTTDDGRRVTLAATGVRADRSWLRKLGLHTATNAAEQVECPAGLGCEWIPAPYQELGDGDYGNHDLADRPNSQKVRYIVIHSTEGSYAGTIRLAQDPTYVSWHYTLRDSDGHIAQHVATKDVAWHAGNWYVNAKSIGLEHEGYAARGDWFTEVMYRNSASLVRYLAAKYDIPLDRQHILGHDNVPGVTPGLVEGMHWDPGPYWDWAHYFELLGAPFTQNASSAGGVVTIKPNFATNRPVFTHCEDNPGPPSEGRPRRCRAWPSSAVLLHTEPRQDAPLLRDVGSNPPDGVSTTNVADIGSRVSTGQQYAVAEVRGEWTAIWYLGQKGWFFNPADAPRAVWTKATLVKPKQGKASVQIYGRAYPEAAAYPPDVPVQALVPLQYTWPAGQDYVLGLQAEAEYYRAVTFDPADHQVIRGQMRYYQVQFGHRVGYVLADDVDLVSPTG</sequence>
<organism evidence="8 9">
    <name type="scientific">Actinopolymorpha singaporensis</name>
    <dbReference type="NCBI Taxonomy" id="117157"/>
    <lineage>
        <taxon>Bacteria</taxon>
        <taxon>Bacillati</taxon>
        <taxon>Actinomycetota</taxon>
        <taxon>Actinomycetes</taxon>
        <taxon>Propionibacteriales</taxon>
        <taxon>Actinopolymorphaceae</taxon>
        <taxon>Actinopolymorpha</taxon>
    </lineage>
</organism>
<evidence type="ECO:0000313" key="9">
    <source>
        <dbReference type="Proteomes" id="UP000198983"/>
    </source>
</evidence>
<dbReference type="GO" id="GO:0008745">
    <property type="term" value="F:N-acetylmuramoyl-L-alanine amidase activity"/>
    <property type="evidence" value="ECO:0007669"/>
    <property type="project" value="UniProtKB-EC"/>
</dbReference>
<dbReference type="InterPro" id="IPR023346">
    <property type="entry name" value="Lysozyme-like_dom_sf"/>
</dbReference>
<dbReference type="GO" id="GO:0009254">
    <property type="term" value="P:peptidoglycan turnover"/>
    <property type="evidence" value="ECO:0007669"/>
    <property type="project" value="TreeGrafter"/>
</dbReference>
<dbReference type="EMBL" id="LT629732">
    <property type="protein sequence ID" value="SDS80713.1"/>
    <property type="molecule type" value="Genomic_DNA"/>
</dbReference>
<keyword evidence="3" id="KW-0378">Hydrolase</keyword>
<keyword evidence="4" id="KW-0961">Cell wall biogenesis/degradation</keyword>
<feature type="signal peptide" evidence="6">
    <location>
        <begin position="1"/>
        <end position="30"/>
    </location>
</feature>
<proteinExistence type="predicted"/>
<dbReference type="Gene3D" id="3.40.80.10">
    <property type="entry name" value="Peptidoglycan recognition protein-like"/>
    <property type="match status" value="1"/>
</dbReference>
<evidence type="ECO:0000256" key="1">
    <source>
        <dbReference type="ARBA" id="ARBA00001561"/>
    </source>
</evidence>
<keyword evidence="6" id="KW-0732">Signal</keyword>
<dbReference type="CDD" id="cd06583">
    <property type="entry name" value="PGRP"/>
    <property type="match status" value="1"/>
</dbReference>
<reference evidence="8 9" key="1">
    <citation type="submission" date="2016-10" db="EMBL/GenBank/DDBJ databases">
        <authorList>
            <person name="de Groot N.N."/>
        </authorList>
    </citation>
    <scope>NUCLEOTIDE SEQUENCE [LARGE SCALE GENOMIC DNA]</scope>
    <source>
        <strain evidence="8 9">DSM 22024</strain>
    </source>
</reference>
<dbReference type="SUPFAM" id="SSF55846">
    <property type="entry name" value="N-acetylmuramoyl-L-alanine amidase-like"/>
    <property type="match status" value="1"/>
</dbReference>
<evidence type="ECO:0000313" key="8">
    <source>
        <dbReference type="EMBL" id="SDS80713.1"/>
    </source>
</evidence>
<feature type="chain" id="PRO_5038661334" description="N-acetylmuramoyl-L-alanine amidase" evidence="6">
    <location>
        <begin position="31"/>
        <end position="679"/>
    </location>
</feature>
<dbReference type="GO" id="GO:0071555">
    <property type="term" value="P:cell wall organization"/>
    <property type="evidence" value="ECO:0007669"/>
    <property type="project" value="UniProtKB-KW"/>
</dbReference>
<dbReference type="PANTHER" id="PTHR30417:SF1">
    <property type="entry name" value="N-ACETYLMURAMOYL-L-ALANINE AMIDASE AMID"/>
    <property type="match status" value="1"/>
</dbReference>
<dbReference type="RefSeq" id="WP_241827519.1">
    <property type="nucleotide sequence ID" value="NZ_LT629732.1"/>
</dbReference>
<dbReference type="InterPro" id="IPR002502">
    <property type="entry name" value="Amidase_domain"/>
</dbReference>
<dbReference type="InterPro" id="IPR051206">
    <property type="entry name" value="NAMLAA_amidase_2"/>
</dbReference>
<dbReference type="STRING" id="117157.SAMN04489717_3942"/>
<name>A0A1H1V7S3_9ACTN</name>
<feature type="region of interest" description="Disordered" evidence="5">
    <location>
        <begin position="47"/>
        <end position="66"/>
    </location>
</feature>
<protein>
    <recommendedName>
        <fullName evidence="2">N-acetylmuramoyl-L-alanine amidase</fullName>
        <ecNumber evidence="2">3.5.1.28</ecNumber>
    </recommendedName>
</protein>
<dbReference type="EC" id="3.5.1.28" evidence="2"/>
<comment type="catalytic activity">
    <reaction evidence="1">
        <text>Hydrolyzes the link between N-acetylmuramoyl residues and L-amino acid residues in certain cell-wall glycopeptides.</text>
        <dbReference type="EC" id="3.5.1.28"/>
    </reaction>
</comment>
<feature type="compositionally biased region" description="Gly residues" evidence="5">
    <location>
        <begin position="47"/>
        <end position="59"/>
    </location>
</feature>
<evidence type="ECO:0000256" key="3">
    <source>
        <dbReference type="ARBA" id="ARBA00022801"/>
    </source>
</evidence>
<keyword evidence="9" id="KW-1185">Reference proteome</keyword>
<evidence type="ECO:0000259" key="7">
    <source>
        <dbReference type="SMART" id="SM00644"/>
    </source>
</evidence>
<evidence type="ECO:0000256" key="4">
    <source>
        <dbReference type="ARBA" id="ARBA00023316"/>
    </source>
</evidence>
<dbReference type="AlphaFoldDB" id="A0A1H1V7S3"/>
<feature type="region of interest" description="Disordered" evidence="5">
    <location>
        <begin position="126"/>
        <end position="149"/>
    </location>
</feature>
<evidence type="ECO:0000256" key="5">
    <source>
        <dbReference type="SAM" id="MobiDB-lite"/>
    </source>
</evidence>
<dbReference type="SMART" id="SM00644">
    <property type="entry name" value="Ami_2"/>
    <property type="match status" value="1"/>
</dbReference>
<gene>
    <name evidence="8" type="ORF">SAMN04489717_3942</name>
</gene>